<evidence type="ECO:0000313" key="1">
    <source>
        <dbReference type="EMBL" id="MBB1151978.1"/>
    </source>
</evidence>
<accession>A0A7W3Z8Y1</accession>
<sequence length="50" mass="5383">MHYADDQDRGFGFFSDVPDGCFAEVLNPFDADALADVVEPAGPVPNERAP</sequence>
<dbReference type="RefSeq" id="WP_182889200.1">
    <property type="nucleotide sequence ID" value="NZ_JACGZW010000001.1"/>
</dbReference>
<evidence type="ECO:0000313" key="2">
    <source>
        <dbReference type="Proteomes" id="UP000526734"/>
    </source>
</evidence>
<dbReference type="AlphaFoldDB" id="A0A7W3Z8Y1"/>
<dbReference type="EMBL" id="JACGZW010000001">
    <property type="protein sequence ID" value="MBB1151978.1"/>
    <property type="molecule type" value="Genomic_DNA"/>
</dbReference>
<proteinExistence type="predicted"/>
<keyword evidence="2" id="KW-1185">Reference proteome</keyword>
<name>A0A7W3Z8Y1_9PSEU</name>
<gene>
    <name evidence="1" type="ORF">H4281_02405</name>
</gene>
<comment type="caution">
    <text evidence="1">The sequence shown here is derived from an EMBL/GenBank/DDBJ whole genome shotgun (WGS) entry which is preliminary data.</text>
</comment>
<protein>
    <submittedName>
        <fullName evidence="1">Uncharacterized protein</fullName>
    </submittedName>
</protein>
<organism evidence="1 2">
    <name type="scientific">Amycolatopsis dendrobii</name>
    <dbReference type="NCBI Taxonomy" id="2760662"/>
    <lineage>
        <taxon>Bacteria</taxon>
        <taxon>Bacillati</taxon>
        <taxon>Actinomycetota</taxon>
        <taxon>Actinomycetes</taxon>
        <taxon>Pseudonocardiales</taxon>
        <taxon>Pseudonocardiaceae</taxon>
        <taxon>Amycolatopsis</taxon>
    </lineage>
</organism>
<dbReference type="Proteomes" id="UP000526734">
    <property type="component" value="Unassembled WGS sequence"/>
</dbReference>
<reference evidence="1 2" key="1">
    <citation type="submission" date="2020-08" db="EMBL/GenBank/DDBJ databases">
        <title>Amycolatopsis sp. nov. DR6-1 isolated from Dendrobium heterocarpum.</title>
        <authorList>
            <person name="Tedsree N."/>
            <person name="Kuncharoen N."/>
            <person name="Likhitwitayawuid K."/>
            <person name="Tanasupawat S."/>
        </authorList>
    </citation>
    <scope>NUCLEOTIDE SEQUENCE [LARGE SCALE GENOMIC DNA]</scope>
    <source>
        <strain evidence="1 2">DR6-1</strain>
    </source>
</reference>